<comment type="caution">
    <text evidence="1">The sequence shown here is derived from an EMBL/GenBank/DDBJ whole genome shotgun (WGS) entry which is preliminary data.</text>
</comment>
<proteinExistence type="predicted"/>
<evidence type="ECO:0000313" key="2">
    <source>
        <dbReference type="Proteomes" id="UP000186657"/>
    </source>
</evidence>
<sequence>MTRNVHDQFAKQCLKELLDPLGKVETSWKVPGEVQEIDVYFLPSQPLTTNGQSLGLLGKLATTPAIFEPFRNPVSKFEVLTCIGKLIQVHGQVFRQAKRTNAQVRVIELPRLWILSPTASEEFLESFNFQADLVNYPRGMYFLGKSLYTAIVAIHQLPVTPETLWLRILGRGRVQQQAIEELKSLPNGSQHKDNILELVYDMLAILEARIKQNQNLEEDDRELIMQLSQIYQQRLELATELGRQEGIVQGKQEGIVQGKQEGLVEGKQEGLVEGKQEGLVQGRQNERRSMVTYLLRSRFGELDQELLAIIEPLMALSPEEFTPLLLQLSRLELLTRFGEQT</sequence>
<evidence type="ECO:0008006" key="3">
    <source>
        <dbReference type="Google" id="ProtNLM"/>
    </source>
</evidence>
<name>A0A1U7N0T1_9CYAN</name>
<dbReference type="RefSeq" id="WP_075899023.1">
    <property type="nucleotide sequence ID" value="NZ_MKZS01000001.1"/>
</dbReference>
<evidence type="ECO:0000313" key="1">
    <source>
        <dbReference type="EMBL" id="OLT59550.1"/>
    </source>
</evidence>
<gene>
    <name evidence="1" type="ORF">BJP37_11435</name>
</gene>
<dbReference type="EMBL" id="MKZS01000001">
    <property type="protein sequence ID" value="OLT59550.1"/>
    <property type="molecule type" value="Genomic_DNA"/>
</dbReference>
<dbReference type="Proteomes" id="UP000186657">
    <property type="component" value="Unassembled WGS sequence"/>
</dbReference>
<protein>
    <recommendedName>
        <fullName evidence="3">Flagellar assembly protein H</fullName>
    </recommendedName>
</protein>
<keyword evidence="2" id="KW-1185">Reference proteome</keyword>
<accession>A0A1U7N0T1</accession>
<dbReference type="AlphaFoldDB" id="A0A1U7N0T1"/>
<reference evidence="1 2" key="1">
    <citation type="submission" date="2016-10" db="EMBL/GenBank/DDBJ databases">
        <title>Comparative genomics uncovers the prolific and rare metabolic potential of the cyanobacterial genus Moorea.</title>
        <authorList>
            <person name="Leao T."/>
            <person name="Castelao G."/>
            <person name="Korobeynikov A."/>
            <person name="Monroe E.A."/>
            <person name="Podell S."/>
            <person name="Glukhov E."/>
            <person name="Allen E."/>
            <person name="Gerwick W.H."/>
            <person name="Gerwick L."/>
        </authorList>
    </citation>
    <scope>NUCLEOTIDE SEQUENCE [LARGE SCALE GENOMIC DNA]</scope>
    <source>
        <strain evidence="1 2">PNG5-198</strain>
    </source>
</reference>
<organism evidence="1 2">
    <name type="scientific">Moorena bouillonii PNG</name>
    <dbReference type="NCBI Taxonomy" id="568701"/>
    <lineage>
        <taxon>Bacteria</taxon>
        <taxon>Bacillati</taxon>
        <taxon>Cyanobacteriota</taxon>
        <taxon>Cyanophyceae</taxon>
        <taxon>Coleofasciculales</taxon>
        <taxon>Coleofasciculaceae</taxon>
        <taxon>Moorena</taxon>
    </lineage>
</organism>